<evidence type="ECO:0000313" key="1">
    <source>
        <dbReference type="EMBL" id="MEQ3352772.1"/>
    </source>
</evidence>
<dbReference type="EMBL" id="JBBNPS010000001">
    <property type="protein sequence ID" value="MEQ3352772.1"/>
    <property type="molecule type" value="Genomic_DNA"/>
</dbReference>
<name>A0ABV1J4M6_9FIRM</name>
<gene>
    <name evidence="1" type="ORF">AAA081_00435</name>
</gene>
<reference evidence="1 2" key="1">
    <citation type="submission" date="2024-04" db="EMBL/GenBank/DDBJ databases">
        <title>Human intestinal bacterial collection.</title>
        <authorList>
            <person name="Pauvert C."/>
            <person name="Hitch T.C.A."/>
            <person name="Clavel T."/>
        </authorList>
    </citation>
    <scope>NUCLEOTIDE SEQUENCE [LARGE SCALE GENOMIC DNA]</scope>
    <source>
        <strain evidence="1 2">CLA-SR-H026</strain>
    </source>
</reference>
<sequence length="64" mass="7365">MSRRPEIIDAKTIMADYHLKKHDAYRILHNADCPVLTGGSGGKFLVERSAFEAYLFRGRERVKE</sequence>
<evidence type="ECO:0008006" key="3">
    <source>
        <dbReference type="Google" id="ProtNLM"/>
    </source>
</evidence>
<organism evidence="1 2">
    <name type="scientific">Aedoeadaptatus acetigenes</name>
    <dbReference type="NCBI Taxonomy" id="2981723"/>
    <lineage>
        <taxon>Bacteria</taxon>
        <taxon>Bacillati</taxon>
        <taxon>Bacillota</taxon>
        <taxon>Tissierellia</taxon>
        <taxon>Tissierellales</taxon>
        <taxon>Peptoniphilaceae</taxon>
        <taxon>Aedoeadaptatus</taxon>
    </lineage>
</organism>
<proteinExistence type="predicted"/>
<dbReference type="Proteomes" id="UP001481872">
    <property type="component" value="Unassembled WGS sequence"/>
</dbReference>
<dbReference type="RefSeq" id="WP_068457848.1">
    <property type="nucleotide sequence ID" value="NZ_JBBNPS010000001.1"/>
</dbReference>
<accession>A0ABV1J4M6</accession>
<keyword evidence="2" id="KW-1185">Reference proteome</keyword>
<protein>
    <recommendedName>
        <fullName evidence="3">DNA-binding protein</fullName>
    </recommendedName>
</protein>
<comment type="caution">
    <text evidence="1">The sequence shown here is derived from an EMBL/GenBank/DDBJ whole genome shotgun (WGS) entry which is preliminary data.</text>
</comment>
<evidence type="ECO:0000313" key="2">
    <source>
        <dbReference type="Proteomes" id="UP001481872"/>
    </source>
</evidence>